<comment type="caution">
    <text evidence="1">The sequence shown here is derived from an EMBL/GenBank/DDBJ whole genome shotgun (WGS) entry which is preliminary data.</text>
</comment>
<dbReference type="Proteomes" id="UP001140066">
    <property type="component" value="Unassembled WGS sequence"/>
</dbReference>
<evidence type="ECO:0000313" key="1">
    <source>
        <dbReference type="EMBL" id="KAJ2773871.1"/>
    </source>
</evidence>
<feature type="non-terminal residue" evidence="1">
    <location>
        <position position="129"/>
    </location>
</feature>
<name>A0ACC1K5V2_9FUNG</name>
<dbReference type="EMBL" id="JANBUK010002236">
    <property type="protein sequence ID" value="KAJ2773871.1"/>
    <property type="molecule type" value="Genomic_DNA"/>
</dbReference>
<protein>
    <submittedName>
        <fullName evidence="1">Uncharacterized protein</fullName>
    </submittedName>
</protein>
<proteinExistence type="predicted"/>
<organism evidence="1 2">
    <name type="scientific">Coemansia linderi</name>
    <dbReference type="NCBI Taxonomy" id="2663919"/>
    <lineage>
        <taxon>Eukaryota</taxon>
        <taxon>Fungi</taxon>
        <taxon>Fungi incertae sedis</taxon>
        <taxon>Zoopagomycota</taxon>
        <taxon>Kickxellomycotina</taxon>
        <taxon>Kickxellomycetes</taxon>
        <taxon>Kickxellales</taxon>
        <taxon>Kickxellaceae</taxon>
        <taxon>Coemansia</taxon>
    </lineage>
</organism>
<evidence type="ECO:0000313" key="2">
    <source>
        <dbReference type="Proteomes" id="UP001140066"/>
    </source>
</evidence>
<gene>
    <name evidence="1" type="ORF">GGI18_004653</name>
</gene>
<reference evidence="1" key="1">
    <citation type="submission" date="2022-07" db="EMBL/GenBank/DDBJ databases">
        <title>Phylogenomic reconstructions and comparative analyses of Kickxellomycotina fungi.</title>
        <authorList>
            <person name="Reynolds N.K."/>
            <person name="Stajich J.E."/>
            <person name="Barry K."/>
            <person name="Grigoriev I.V."/>
            <person name="Crous P."/>
            <person name="Smith M.E."/>
        </authorList>
    </citation>
    <scope>NUCLEOTIDE SEQUENCE</scope>
    <source>
        <strain evidence="1">BCRC 34191</strain>
    </source>
</reference>
<accession>A0ACC1K5V2</accession>
<keyword evidence="2" id="KW-1185">Reference proteome</keyword>
<sequence>MPPLSSRKSYYRDHTEAIVAQNPGPSYGEARELVAARWKALSKEERAPYRCRYKALKRQFKIGVAAYDARAKAYVEAGHGAPVSTMCHAEPECLISTMSPRPPLQPTEPPADMQSFAFSIPLGPLPQLT</sequence>